<dbReference type="Gene3D" id="2.60.40.1760">
    <property type="entry name" value="glycosyl hydrolase (family 31)"/>
    <property type="match status" value="1"/>
</dbReference>
<dbReference type="Pfam" id="PF13802">
    <property type="entry name" value="Gal_mutarotas_2"/>
    <property type="match status" value="1"/>
</dbReference>
<comment type="caution">
    <text evidence="5">Lacks conserved residue(s) required for the propagation of feature annotation.</text>
</comment>
<reference evidence="10" key="1">
    <citation type="submission" date="2022-11" db="UniProtKB">
        <authorList>
            <consortium name="WormBaseParasite"/>
        </authorList>
    </citation>
    <scope>IDENTIFICATION</scope>
</reference>
<protein>
    <submittedName>
        <fullName evidence="10">P-type domain-containing protein</fullName>
    </submittedName>
</protein>
<dbReference type="InterPro" id="IPR000322">
    <property type="entry name" value="Glyco_hydro_31_TIM"/>
</dbReference>
<dbReference type="SUPFAM" id="SSF51445">
    <property type="entry name" value="(Trans)glycosidases"/>
    <property type="match status" value="1"/>
</dbReference>
<evidence type="ECO:0000256" key="4">
    <source>
        <dbReference type="ARBA" id="ARBA00023157"/>
    </source>
</evidence>
<accession>A0A914ZHN3</accession>
<evidence type="ECO:0000256" key="6">
    <source>
        <dbReference type="RuleBase" id="RU361185"/>
    </source>
</evidence>
<dbReference type="PROSITE" id="PS51448">
    <property type="entry name" value="P_TREFOIL_2"/>
    <property type="match status" value="1"/>
</dbReference>
<evidence type="ECO:0000259" key="8">
    <source>
        <dbReference type="PROSITE" id="PS51448"/>
    </source>
</evidence>
<keyword evidence="7" id="KW-0732">Signal</keyword>
<organism evidence="9 10">
    <name type="scientific">Parascaris univalens</name>
    <name type="common">Nematode worm</name>
    <dbReference type="NCBI Taxonomy" id="6257"/>
    <lineage>
        <taxon>Eukaryota</taxon>
        <taxon>Metazoa</taxon>
        <taxon>Ecdysozoa</taxon>
        <taxon>Nematoda</taxon>
        <taxon>Chromadorea</taxon>
        <taxon>Rhabditida</taxon>
        <taxon>Spirurina</taxon>
        <taxon>Ascaridomorpha</taxon>
        <taxon>Ascaridoidea</taxon>
        <taxon>Ascarididae</taxon>
        <taxon>Parascaris</taxon>
    </lineage>
</organism>
<dbReference type="PANTHER" id="PTHR22762:SF94">
    <property type="entry name" value="P-TYPE DOMAIN-CONTAINING PROTEIN"/>
    <property type="match status" value="1"/>
</dbReference>
<proteinExistence type="inferred from homology"/>
<keyword evidence="9" id="KW-1185">Reference proteome</keyword>
<dbReference type="Gene3D" id="4.10.110.10">
    <property type="entry name" value="Spasmolytic Protein, domain 1"/>
    <property type="match status" value="1"/>
</dbReference>
<evidence type="ECO:0000313" key="10">
    <source>
        <dbReference type="WBParaSite" id="PgB02X_g204_t01"/>
    </source>
</evidence>
<keyword evidence="6" id="KW-0378">Hydrolase</keyword>
<dbReference type="CDD" id="cd00111">
    <property type="entry name" value="Trefoil"/>
    <property type="match status" value="1"/>
</dbReference>
<evidence type="ECO:0000256" key="2">
    <source>
        <dbReference type="ARBA" id="ARBA00007806"/>
    </source>
</evidence>
<dbReference type="GO" id="GO:0030246">
    <property type="term" value="F:carbohydrate binding"/>
    <property type="evidence" value="ECO:0007669"/>
    <property type="project" value="InterPro"/>
</dbReference>
<dbReference type="CDD" id="cd14752">
    <property type="entry name" value="GH31_N"/>
    <property type="match status" value="1"/>
</dbReference>
<dbReference type="SMART" id="SM00018">
    <property type="entry name" value="PD"/>
    <property type="match status" value="1"/>
</dbReference>
<dbReference type="Pfam" id="PF00088">
    <property type="entry name" value="Trefoil"/>
    <property type="match status" value="1"/>
</dbReference>
<dbReference type="InterPro" id="IPR017853">
    <property type="entry name" value="GH"/>
</dbReference>
<comment type="similarity">
    <text evidence="2 6">Belongs to the glycosyl hydrolase 31 family.</text>
</comment>
<dbReference type="GO" id="GO:0004558">
    <property type="term" value="F:alpha-1,4-glucosidase activity"/>
    <property type="evidence" value="ECO:0007669"/>
    <property type="project" value="TreeGrafter"/>
</dbReference>
<evidence type="ECO:0000256" key="1">
    <source>
        <dbReference type="ARBA" id="ARBA00004370"/>
    </source>
</evidence>
<dbReference type="WBParaSite" id="PgB02X_g204_t01">
    <property type="protein sequence ID" value="PgB02X_g204_t01"/>
    <property type="gene ID" value="PgB02X_g204"/>
</dbReference>
<feature type="chain" id="PRO_5038011699" evidence="7">
    <location>
        <begin position="26"/>
        <end position="472"/>
    </location>
</feature>
<dbReference type="AlphaFoldDB" id="A0A914ZHN3"/>
<dbReference type="Gene3D" id="3.20.20.80">
    <property type="entry name" value="Glycosidases"/>
    <property type="match status" value="1"/>
</dbReference>
<evidence type="ECO:0000256" key="7">
    <source>
        <dbReference type="SAM" id="SignalP"/>
    </source>
</evidence>
<comment type="subcellular location">
    <subcellularLocation>
        <location evidence="1">Membrane</location>
    </subcellularLocation>
</comment>
<dbReference type="SUPFAM" id="SSF74650">
    <property type="entry name" value="Galactose mutarotase-like"/>
    <property type="match status" value="1"/>
</dbReference>
<keyword evidence="3" id="KW-0472">Membrane</keyword>
<name>A0A914ZHN3_PARUN</name>
<keyword evidence="4" id="KW-1015">Disulfide bond</keyword>
<evidence type="ECO:0000256" key="3">
    <source>
        <dbReference type="ARBA" id="ARBA00023136"/>
    </source>
</evidence>
<feature type="domain" description="P-type" evidence="8">
    <location>
        <begin position="27"/>
        <end position="74"/>
    </location>
</feature>
<keyword evidence="6" id="KW-0326">Glycosidase</keyword>
<evidence type="ECO:0000256" key="5">
    <source>
        <dbReference type="PROSITE-ProRule" id="PRU00779"/>
    </source>
</evidence>
<dbReference type="InterPro" id="IPR025887">
    <property type="entry name" value="Glyco_hydro_31_N_dom"/>
</dbReference>
<sequence>MLLSLSRRLPIFFVICAAVIRTNDGLRAVNDGILNRIDCYPEPGASAIKCAQRNCIWDEQTTNVNGIPYCYFVNSTGYTLASDGVTLTPTANNYNPYYPSMSIKLRTNTLESILNVKLYADGRYDPYVEFPRDVEKTSEQLIFQSNNLGPGGTFAFTVTRSSDGTNLWDTSIGGLLFGDQYIQIATYLPSKNVYGFGDHIHKKLRHNMDRYTSWPMFTRDVGPDSYSALSTTNLYGVHPFYMVVEDSGKAHGVLILNSNAQEVVLGPAPHLVYRTIGGNIDLYFFPGPKPDDVIRQYHIFIGKPFMPAYWGFGYQLSRWSYPSYNDMLNAVNRTRSAGVPLDMVVADIDYMERYKIFSLGWKDLPNFVNGLHNDGIRLTIIIDPGVQVNYKPFERAMQMGARFVEWPSAELVQSVNALYNLTNTTLLMLGNVWPDNNTAMPDFMDPSGNTTSWWINEFRLFHDVVIFSVNVS</sequence>
<dbReference type="InterPro" id="IPR000519">
    <property type="entry name" value="P_trefoil_dom"/>
</dbReference>
<dbReference type="InterPro" id="IPR044913">
    <property type="entry name" value="P_trefoil_dom_sf"/>
</dbReference>
<evidence type="ECO:0000313" key="9">
    <source>
        <dbReference type="Proteomes" id="UP000887569"/>
    </source>
</evidence>
<dbReference type="GO" id="GO:0016020">
    <property type="term" value="C:membrane"/>
    <property type="evidence" value="ECO:0007669"/>
    <property type="project" value="UniProtKB-SubCell"/>
</dbReference>
<dbReference type="PANTHER" id="PTHR22762">
    <property type="entry name" value="ALPHA-GLUCOSIDASE"/>
    <property type="match status" value="1"/>
</dbReference>
<dbReference type="Proteomes" id="UP000887569">
    <property type="component" value="Unplaced"/>
</dbReference>
<feature type="signal peptide" evidence="7">
    <location>
        <begin position="1"/>
        <end position="25"/>
    </location>
</feature>
<dbReference type="GO" id="GO:0005975">
    <property type="term" value="P:carbohydrate metabolic process"/>
    <property type="evidence" value="ECO:0007669"/>
    <property type="project" value="InterPro"/>
</dbReference>
<dbReference type="InterPro" id="IPR011013">
    <property type="entry name" value="Gal_mutarotase_sf_dom"/>
</dbReference>
<dbReference type="Pfam" id="PF01055">
    <property type="entry name" value="Glyco_hydro_31_2nd"/>
    <property type="match status" value="1"/>
</dbReference>